<feature type="transmembrane region" description="Helical" evidence="6">
    <location>
        <begin position="235"/>
        <end position="258"/>
    </location>
</feature>
<comment type="subcellular location">
    <subcellularLocation>
        <location evidence="1">Cell membrane</location>
        <topology evidence="1">Multi-pass membrane protein</topology>
    </subcellularLocation>
</comment>
<evidence type="ECO:0000256" key="1">
    <source>
        <dbReference type="ARBA" id="ARBA00004651"/>
    </source>
</evidence>
<dbReference type="Proteomes" id="UP001321481">
    <property type="component" value="Unassembled WGS sequence"/>
</dbReference>
<dbReference type="InterPro" id="IPR003838">
    <property type="entry name" value="ABC3_permease_C"/>
</dbReference>
<gene>
    <name evidence="8" type="ORF">QNI14_13050</name>
</gene>
<dbReference type="InterPro" id="IPR016166">
    <property type="entry name" value="FAD-bd_PCMH"/>
</dbReference>
<feature type="transmembrane region" description="Helical" evidence="6">
    <location>
        <begin position="124"/>
        <end position="154"/>
    </location>
</feature>
<evidence type="ECO:0000256" key="2">
    <source>
        <dbReference type="ARBA" id="ARBA00022475"/>
    </source>
</evidence>
<feature type="transmembrane region" description="Helical" evidence="6">
    <location>
        <begin position="754"/>
        <end position="775"/>
    </location>
</feature>
<name>A0ABT6ZGU7_9MICO</name>
<feature type="transmembrane region" description="Helical" evidence="6">
    <location>
        <begin position="705"/>
        <end position="728"/>
    </location>
</feature>
<evidence type="ECO:0000256" key="6">
    <source>
        <dbReference type="SAM" id="Phobius"/>
    </source>
</evidence>
<comment type="caution">
    <text evidence="8">The sequence shown here is derived from an EMBL/GenBank/DDBJ whole genome shotgun (WGS) entry which is preliminary data.</text>
</comment>
<feature type="transmembrane region" description="Helical" evidence="6">
    <location>
        <begin position="654"/>
        <end position="673"/>
    </location>
</feature>
<sequence>MTSSPPSVRPAARLFWARVRAQRGLLLSTAGTVAVAVATVGFTLSWLHDAATSTVDPGPGADPELVVSQVADGARALEAAAPALVILIVLGGATAVAQLGRLVGIARAHEDATLRARGLSRGQATLLALVEGVVVVGAGALTGTVAAAVFATLLGMPLSGIAAAAPGTAASALALLFVFALAIRRAGAARRARATRIASGSAVVLVLLAAGLVLWQLPSARSGVADPIAAAAPTVLLAAGAIVALAVFGLLATAWAPLAARGTAVQPGFSARQVSRTLPVAAVAVLLVALTTAQAVFVSAYAGTWEGATRDAAALRAGAAVRVDLDPQSLDPARLPEIAALEGVTAVAPATVQEVEIGDAVGELIALPTAAVADVIDTAGLRAADSLVPETEPVETIRLGADAETLQVRATLGAVEQPAIVEGDRAQVSAGLPTIRLTAILLDGTGAPVTLPLEDDRPLIRSGTVVLTAEASLPAGSAPWRLLAVIAGTPPGFGTRQVDVTIDDVVAGTELAVTGSATLETNGPDVVLWLAGPAASGALPVTVSAALAARTGVAEGDPLDLRYAGSGRRVDAVVASIIPAIPGAGTELAVFTPLESLLHSQLQRGSSIVAPNSVWVDAAPEAAASVSEILGDRPVLTAVADPGTRLVGALIPGWWIATVGSTILALIAVLASAQTLAHARRGEVAVLRALGLTATRQAAIRAGELTAVTATALLLGGLAGAGIGLIAVPELVRASTPGLGVIGATSMVFDLPPLAIALAALVAGLASVIAAAAAVTQRHARTATVTEGDR</sequence>
<proteinExistence type="predicted"/>
<evidence type="ECO:0000256" key="3">
    <source>
        <dbReference type="ARBA" id="ARBA00022692"/>
    </source>
</evidence>
<organism evidence="8 9">
    <name type="scientific">Microbacterium dauci</name>
    <dbReference type="NCBI Taxonomy" id="3048008"/>
    <lineage>
        <taxon>Bacteria</taxon>
        <taxon>Bacillati</taxon>
        <taxon>Actinomycetota</taxon>
        <taxon>Actinomycetes</taxon>
        <taxon>Micrococcales</taxon>
        <taxon>Microbacteriaceae</taxon>
        <taxon>Microbacterium</taxon>
    </lineage>
</organism>
<accession>A0ABT6ZGU7</accession>
<feature type="transmembrane region" description="Helical" evidence="6">
    <location>
        <begin position="278"/>
        <end position="302"/>
    </location>
</feature>
<keyword evidence="4 6" id="KW-1133">Transmembrane helix</keyword>
<keyword evidence="5 6" id="KW-0472">Membrane</keyword>
<reference evidence="8 9" key="1">
    <citation type="submission" date="2023-05" db="EMBL/GenBank/DDBJ databases">
        <title>Microbacterium dauci sp.nov., Isolated from Carrot Rhizosphere Soil.</title>
        <authorList>
            <person name="Xiao Z."/>
            <person name="Zheng J."/>
        </authorList>
    </citation>
    <scope>NUCLEOTIDE SEQUENCE [LARGE SCALE GENOMIC DNA]</scope>
    <source>
        <strain evidence="8 9">LX3-4</strain>
    </source>
</reference>
<dbReference type="RefSeq" id="WP_283717052.1">
    <property type="nucleotide sequence ID" value="NZ_JASJND010000007.1"/>
</dbReference>
<feature type="transmembrane region" description="Helical" evidence="6">
    <location>
        <begin position="79"/>
        <end position="103"/>
    </location>
</feature>
<feature type="transmembrane region" description="Helical" evidence="6">
    <location>
        <begin position="160"/>
        <end position="183"/>
    </location>
</feature>
<evidence type="ECO:0000313" key="8">
    <source>
        <dbReference type="EMBL" id="MDJ1115374.1"/>
    </source>
</evidence>
<keyword evidence="3 6" id="KW-0812">Transmembrane</keyword>
<feature type="transmembrane region" description="Helical" evidence="6">
    <location>
        <begin position="25"/>
        <end position="47"/>
    </location>
</feature>
<evidence type="ECO:0000256" key="4">
    <source>
        <dbReference type="ARBA" id="ARBA00022989"/>
    </source>
</evidence>
<keyword evidence="2" id="KW-1003">Cell membrane</keyword>
<protein>
    <recommendedName>
        <fullName evidence="7">FAD-binding PCMH-type domain-containing protein</fullName>
    </recommendedName>
</protein>
<dbReference type="PROSITE" id="PS51387">
    <property type="entry name" value="FAD_PCMH"/>
    <property type="match status" value="1"/>
</dbReference>
<evidence type="ECO:0000256" key="5">
    <source>
        <dbReference type="ARBA" id="ARBA00023136"/>
    </source>
</evidence>
<dbReference type="Pfam" id="PF02687">
    <property type="entry name" value="FtsX"/>
    <property type="match status" value="1"/>
</dbReference>
<feature type="domain" description="FAD-binding PCMH-type" evidence="7">
    <location>
        <begin position="57"/>
        <end position="261"/>
    </location>
</feature>
<evidence type="ECO:0000313" key="9">
    <source>
        <dbReference type="Proteomes" id="UP001321481"/>
    </source>
</evidence>
<feature type="transmembrane region" description="Helical" evidence="6">
    <location>
        <begin position="195"/>
        <end position="215"/>
    </location>
</feature>
<keyword evidence="9" id="KW-1185">Reference proteome</keyword>
<evidence type="ECO:0000259" key="7">
    <source>
        <dbReference type="PROSITE" id="PS51387"/>
    </source>
</evidence>
<dbReference type="EMBL" id="JASJND010000007">
    <property type="protein sequence ID" value="MDJ1115374.1"/>
    <property type="molecule type" value="Genomic_DNA"/>
</dbReference>